<dbReference type="OrthoDB" id="9770286at2"/>
<dbReference type="SMART" id="SM00893">
    <property type="entry name" value="ETF"/>
    <property type="match status" value="1"/>
</dbReference>
<keyword evidence="5" id="KW-1185">Reference proteome</keyword>
<feature type="binding site" evidence="2">
    <location>
        <position position="304"/>
    </location>
    <ligand>
        <name>FAD</name>
        <dbReference type="ChEBI" id="CHEBI:57692"/>
    </ligand>
</feature>
<dbReference type="Pfam" id="PF00766">
    <property type="entry name" value="ETF_alpha"/>
    <property type="match status" value="1"/>
</dbReference>
<dbReference type="GO" id="GO:0050660">
    <property type="term" value="F:flavin adenine dinucleotide binding"/>
    <property type="evidence" value="ECO:0007669"/>
    <property type="project" value="InterPro"/>
</dbReference>
<gene>
    <name evidence="4" type="ORF">SAMN04490178_13049</name>
</gene>
<dbReference type="Gene3D" id="3.40.50.620">
    <property type="entry name" value="HUPs"/>
    <property type="match status" value="1"/>
</dbReference>
<name>A0A1H8XV26_9FIRM</name>
<dbReference type="Proteomes" id="UP000198847">
    <property type="component" value="Unassembled WGS sequence"/>
</dbReference>
<accession>A0A1H8XV26</accession>
<proteinExistence type="inferred from homology"/>
<dbReference type="InterPro" id="IPR029035">
    <property type="entry name" value="DHS-like_NAD/FAD-binding_dom"/>
</dbReference>
<dbReference type="RefSeq" id="WP_091751183.1">
    <property type="nucleotide sequence ID" value="NZ_FODY01000030.1"/>
</dbReference>
<keyword evidence="2" id="KW-0274">FAD</keyword>
<dbReference type="SUPFAM" id="SSF52467">
    <property type="entry name" value="DHS-like NAD/FAD-binding domain"/>
    <property type="match status" value="1"/>
</dbReference>
<dbReference type="InterPro" id="IPR014730">
    <property type="entry name" value="ETF_a/b_N"/>
</dbReference>
<dbReference type="PANTHER" id="PTHR43153:SF1">
    <property type="entry name" value="ELECTRON TRANSFER FLAVOPROTEIN SUBUNIT ALPHA, MITOCHONDRIAL"/>
    <property type="match status" value="1"/>
</dbReference>
<comment type="cofactor">
    <cofactor evidence="2">
        <name>FAD</name>
        <dbReference type="ChEBI" id="CHEBI:57692"/>
    </cofactor>
    <text evidence="2">Binds 1 FAD per dimer.</text>
</comment>
<dbReference type="GO" id="GO:0033539">
    <property type="term" value="P:fatty acid beta-oxidation using acyl-CoA dehydrogenase"/>
    <property type="evidence" value="ECO:0007669"/>
    <property type="project" value="TreeGrafter"/>
</dbReference>
<organism evidence="4 5">
    <name type="scientific">Propionispora vibrioides</name>
    <dbReference type="NCBI Taxonomy" id="112903"/>
    <lineage>
        <taxon>Bacteria</taxon>
        <taxon>Bacillati</taxon>
        <taxon>Bacillota</taxon>
        <taxon>Negativicutes</taxon>
        <taxon>Selenomonadales</taxon>
        <taxon>Sporomusaceae</taxon>
        <taxon>Propionispora</taxon>
    </lineage>
</organism>
<dbReference type="CDD" id="cd01715">
    <property type="entry name" value="ETF_alpha"/>
    <property type="match status" value="1"/>
</dbReference>
<dbReference type="EMBL" id="FODY01000030">
    <property type="protein sequence ID" value="SEP43667.1"/>
    <property type="molecule type" value="Genomic_DNA"/>
</dbReference>
<dbReference type="SUPFAM" id="SSF52402">
    <property type="entry name" value="Adenine nucleotide alpha hydrolases-like"/>
    <property type="match status" value="1"/>
</dbReference>
<feature type="domain" description="Electron transfer flavoprotein alpha/beta-subunit N-terminal" evidence="3">
    <location>
        <begin position="14"/>
        <end position="203"/>
    </location>
</feature>
<reference evidence="4 5" key="1">
    <citation type="submission" date="2016-10" db="EMBL/GenBank/DDBJ databases">
        <authorList>
            <person name="de Groot N.N."/>
        </authorList>
    </citation>
    <scope>NUCLEOTIDE SEQUENCE [LARGE SCALE GENOMIC DNA]</scope>
    <source>
        <strain evidence="4 5">DSM 13305</strain>
    </source>
</reference>
<dbReference type="Pfam" id="PF01012">
    <property type="entry name" value="ETF"/>
    <property type="match status" value="1"/>
</dbReference>
<dbReference type="Gene3D" id="3.40.50.1220">
    <property type="entry name" value="TPP-binding domain"/>
    <property type="match status" value="1"/>
</dbReference>
<sequence length="335" mass="36245">MDIDGTNKSCSSDIWVFIEQADNKPKEVSCELLGQARRLAARMKLTVAAVVIGHGVNQVAREAIAFGADKIFLVDGPEYEHYSTDAFSAVCTKLIYTYKPAVFLLGSTEVGRDLAPRVACRVKTGLIADCTGIYFAADDKQLIWTRPAYGEAVVAEVVCPERRPQMGTVRPQVFELPVRDACRLGEIIQVDSPVRFNEIRTLIVKTLEEQFRNNSLKEADIVVAGGRGVGNVKQFLLIETLAKKLGGVVGASRAAVDEGWSDPACQIGQTGQIIKPKLYIACGISGSVHHLAGIAAAKTVVAINKDPKAPIFKRAHYGIVGEVEQVIPALIEQLS</sequence>
<dbReference type="STRING" id="112903.SAMN04490178_13049"/>
<evidence type="ECO:0000256" key="2">
    <source>
        <dbReference type="PIRSR" id="PIRSR000089-1"/>
    </source>
</evidence>
<dbReference type="AlphaFoldDB" id="A0A1H8XV26"/>
<evidence type="ECO:0000256" key="1">
    <source>
        <dbReference type="ARBA" id="ARBA00005817"/>
    </source>
</evidence>
<comment type="similarity">
    <text evidence="1">Belongs to the ETF alpha-subunit/FixB family.</text>
</comment>
<feature type="binding site" evidence="2">
    <location>
        <begin position="283"/>
        <end position="290"/>
    </location>
    <ligand>
        <name>FAD</name>
        <dbReference type="ChEBI" id="CHEBI:57692"/>
    </ligand>
</feature>
<dbReference type="InterPro" id="IPR014731">
    <property type="entry name" value="ETF_asu_C"/>
</dbReference>
<dbReference type="GO" id="GO:0009055">
    <property type="term" value="F:electron transfer activity"/>
    <property type="evidence" value="ECO:0007669"/>
    <property type="project" value="InterPro"/>
</dbReference>
<dbReference type="InterPro" id="IPR014729">
    <property type="entry name" value="Rossmann-like_a/b/a_fold"/>
</dbReference>
<evidence type="ECO:0000313" key="4">
    <source>
        <dbReference type="EMBL" id="SEP43667.1"/>
    </source>
</evidence>
<feature type="binding site" evidence="2">
    <location>
        <begin position="252"/>
        <end position="253"/>
    </location>
    <ligand>
        <name>FAD</name>
        <dbReference type="ChEBI" id="CHEBI:57692"/>
    </ligand>
</feature>
<keyword evidence="2" id="KW-0285">Flavoprotein</keyword>
<dbReference type="PANTHER" id="PTHR43153">
    <property type="entry name" value="ELECTRON TRANSFER FLAVOPROTEIN ALPHA"/>
    <property type="match status" value="1"/>
</dbReference>
<dbReference type="PIRSF" id="PIRSF000089">
    <property type="entry name" value="Electra_flavoP_a"/>
    <property type="match status" value="1"/>
</dbReference>
<feature type="binding site" evidence="2">
    <location>
        <begin position="266"/>
        <end position="270"/>
    </location>
    <ligand>
        <name>FAD</name>
        <dbReference type="ChEBI" id="CHEBI:57692"/>
    </ligand>
</feature>
<evidence type="ECO:0000259" key="3">
    <source>
        <dbReference type="SMART" id="SM00893"/>
    </source>
</evidence>
<protein>
    <submittedName>
        <fullName evidence="4">Electron transfer flavoprotein alpha subunit apoprotein</fullName>
    </submittedName>
</protein>
<dbReference type="InterPro" id="IPR001308">
    <property type="entry name" value="ETF_a/FixB"/>
</dbReference>
<dbReference type="InterPro" id="IPR033947">
    <property type="entry name" value="ETF_alpha_N"/>
</dbReference>
<evidence type="ECO:0000313" key="5">
    <source>
        <dbReference type="Proteomes" id="UP000198847"/>
    </source>
</evidence>
<feature type="binding site" evidence="2">
    <location>
        <position position="227"/>
    </location>
    <ligand>
        <name>FAD</name>
        <dbReference type="ChEBI" id="CHEBI:57692"/>
    </ligand>
</feature>